<evidence type="ECO:0000256" key="2">
    <source>
        <dbReference type="ARBA" id="ARBA00004651"/>
    </source>
</evidence>
<dbReference type="AlphaFoldDB" id="A0A5K7YWY3"/>
<evidence type="ECO:0000256" key="8">
    <source>
        <dbReference type="ARBA" id="ARBA00022801"/>
    </source>
</evidence>
<evidence type="ECO:0000313" key="16">
    <source>
        <dbReference type="Proteomes" id="UP000427906"/>
    </source>
</evidence>
<keyword evidence="11" id="KW-0482">Metalloprotease</keyword>
<evidence type="ECO:0000256" key="4">
    <source>
        <dbReference type="ARBA" id="ARBA00022475"/>
    </source>
</evidence>
<dbReference type="InterPro" id="IPR052348">
    <property type="entry name" value="Metallopeptidase_M50B"/>
</dbReference>
<dbReference type="RefSeq" id="WP_197904676.1">
    <property type="nucleotide sequence ID" value="NZ_AP021874.1"/>
</dbReference>
<keyword evidence="6 13" id="KW-0812">Transmembrane</keyword>
<dbReference type="GO" id="GO:0005886">
    <property type="term" value="C:plasma membrane"/>
    <property type="evidence" value="ECO:0007669"/>
    <property type="project" value="UniProtKB-SubCell"/>
</dbReference>
<dbReference type="EMBL" id="AP021874">
    <property type="protein sequence ID" value="BBO71601.1"/>
    <property type="molecule type" value="Genomic_DNA"/>
</dbReference>
<dbReference type="GO" id="GO:0008237">
    <property type="term" value="F:metallopeptidase activity"/>
    <property type="evidence" value="ECO:0007669"/>
    <property type="project" value="UniProtKB-KW"/>
</dbReference>
<feature type="transmembrane region" description="Helical" evidence="13">
    <location>
        <begin position="125"/>
        <end position="146"/>
    </location>
</feature>
<dbReference type="InterPro" id="IPR044537">
    <property type="entry name" value="Rip2-like"/>
</dbReference>
<keyword evidence="7" id="KW-0479">Metal-binding</keyword>
<dbReference type="KEGG" id="dalk:DSCA_55310"/>
<dbReference type="CDD" id="cd06158">
    <property type="entry name" value="S2P-M50_like_1"/>
    <property type="match status" value="1"/>
</dbReference>
<dbReference type="Pfam" id="PF02163">
    <property type="entry name" value="Peptidase_M50"/>
    <property type="match status" value="1"/>
</dbReference>
<feature type="domain" description="Peptidase M50" evidence="14">
    <location>
        <begin position="124"/>
        <end position="184"/>
    </location>
</feature>
<evidence type="ECO:0000313" key="15">
    <source>
        <dbReference type="EMBL" id="BBO71601.1"/>
    </source>
</evidence>
<dbReference type="Proteomes" id="UP000427906">
    <property type="component" value="Chromosome"/>
</dbReference>
<dbReference type="GO" id="GO:0006508">
    <property type="term" value="P:proteolysis"/>
    <property type="evidence" value="ECO:0007669"/>
    <property type="project" value="UniProtKB-KW"/>
</dbReference>
<keyword evidence="5" id="KW-0645">Protease</keyword>
<feature type="transmembrane region" description="Helical" evidence="13">
    <location>
        <begin position="91"/>
        <end position="113"/>
    </location>
</feature>
<evidence type="ECO:0000256" key="6">
    <source>
        <dbReference type="ARBA" id="ARBA00022692"/>
    </source>
</evidence>
<keyword evidence="16" id="KW-1185">Reference proteome</keyword>
<evidence type="ECO:0000256" key="12">
    <source>
        <dbReference type="ARBA" id="ARBA00023136"/>
    </source>
</evidence>
<evidence type="ECO:0000256" key="11">
    <source>
        <dbReference type="ARBA" id="ARBA00023049"/>
    </source>
</evidence>
<feature type="transmembrane region" description="Helical" evidence="13">
    <location>
        <begin position="6"/>
        <end position="28"/>
    </location>
</feature>
<evidence type="ECO:0000256" key="10">
    <source>
        <dbReference type="ARBA" id="ARBA00022989"/>
    </source>
</evidence>
<evidence type="ECO:0000259" key="14">
    <source>
        <dbReference type="Pfam" id="PF02163"/>
    </source>
</evidence>
<organism evidence="15 16">
    <name type="scientific">Desulfosarcina alkanivorans</name>
    <dbReference type="NCBI Taxonomy" id="571177"/>
    <lineage>
        <taxon>Bacteria</taxon>
        <taxon>Pseudomonadati</taxon>
        <taxon>Thermodesulfobacteriota</taxon>
        <taxon>Desulfobacteria</taxon>
        <taxon>Desulfobacterales</taxon>
        <taxon>Desulfosarcinaceae</taxon>
        <taxon>Desulfosarcina</taxon>
    </lineage>
</organism>
<protein>
    <submittedName>
        <fullName evidence="15">Peptidase M50</fullName>
    </submittedName>
</protein>
<dbReference type="PANTHER" id="PTHR35864">
    <property type="entry name" value="ZINC METALLOPROTEASE MJ0611-RELATED"/>
    <property type="match status" value="1"/>
</dbReference>
<feature type="transmembrane region" description="Helical" evidence="13">
    <location>
        <begin position="175"/>
        <end position="194"/>
    </location>
</feature>
<keyword evidence="10 13" id="KW-1133">Transmembrane helix</keyword>
<gene>
    <name evidence="15" type="ORF">DSCA_55310</name>
</gene>
<dbReference type="PANTHER" id="PTHR35864:SF1">
    <property type="entry name" value="ZINC METALLOPROTEASE YWHC-RELATED"/>
    <property type="match status" value="1"/>
</dbReference>
<name>A0A5K7YWY3_9BACT</name>
<dbReference type="InterPro" id="IPR008915">
    <property type="entry name" value="Peptidase_M50"/>
</dbReference>
<evidence type="ECO:0000256" key="1">
    <source>
        <dbReference type="ARBA" id="ARBA00001947"/>
    </source>
</evidence>
<keyword evidence="4" id="KW-1003">Cell membrane</keyword>
<keyword evidence="12 13" id="KW-0472">Membrane</keyword>
<reference evidence="15 16" key="1">
    <citation type="submission" date="2019-11" db="EMBL/GenBank/DDBJ databases">
        <title>Comparative genomics of hydrocarbon-degrading Desulfosarcina strains.</title>
        <authorList>
            <person name="Watanabe M."/>
            <person name="Kojima H."/>
            <person name="Fukui M."/>
        </authorList>
    </citation>
    <scope>NUCLEOTIDE SEQUENCE [LARGE SCALE GENOMIC DNA]</scope>
    <source>
        <strain evidence="15 16">PL12</strain>
    </source>
</reference>
<proteinExistence type="inferred from homology"/>
<evidence type="ECO:0000256" key="13">
    <source>
        <dbReference type="SAM" id="Phobius"/>
    </source>
</evidence>
<keyword evidence="8" id="KW-0378">Hydrolase</keyword>
<evidence type="ECO:0000256" key="9">
    <source>
        <dbReference type="ARBA" id="ARBA00022833"/>
    </source>
</evidence>
<accession>A0A5K7YWY3</accession>
<comment type="cofactor">
    <cofactor evidence="1">
        <name>Zn(2+)</name>
        <dbReference type="ChEBI" id="CHEBI:29105"/>
    </cofactor>
</comment>
<keyword evidence="9" id="KW-0862">Zinc</keyword>
<dbReference type="GO" id="GO:0046872">
    <property type="term" value="F:metal ion binding"/>
    <property type="evidence" value="ECO:0007669"/>
    <property type="project" value="UniProtKB-KW"/>
</dbReference>
<evidence type="ECO:0000256" key="7">
    <source>
        <dbReference type="ARBA" id="ARBA00022723"/>
    </source>
</evidence>
<comment type="similarity">
    <text evidence="3">Belongs to the peptidase M50B family.</text>
</comment>
<evidence type="ECO:0000256" key="5">
    <source>
        <dbReference type="ARBA" id="ARBA00022670"/>
    </source>
</evidence>
<comment type="subcellular location">
    <subcellularLocation>
        <location evidence="2">Cell membrane</location>
        <topology evidence="2">Multi-pass membrane protein</topology>
    </subcellularLocation>
</comment>
<sequence length="207" mass="23053">MDIGLILLKVLALFMALTFHEFAHGWVARRLGDRTAEAQGRLTLNPKDHIDPFGTVLLPAMLILMKSPVVFGWAKPVPIDPRNFRDPRRGMMWSALGGPVINLFLAAVLSLVFKGMLAAGIYVKGVLLFLIIAIQLNVFLAVFNLIPIPPLDGGRVLVGLLPPRQAMAYSRIEPYGFIIVIALMYFNILDRFVFYPIQIILRFLGIG</sequence>
<evidence type="ECO:0000256" key="3">
    <source>
        <dbReference type="ARBA" id="ARBA00007931"/>
    </source>
</evidence>